<dbReference type="InterPro" id="IPR019442">
    <property type="entry name" value="THADA/TRM732_DUF2428"/>
</dbReference>
<dbReference type="SUPFAM" id="SSF48371">
    <property type="entry name" value="ARM repeat"/>
    <property type="match status" value="3"/>
</dbReference>
<dbReference type="EMBL" id="JANBOH010000043">
    <property type="protein sequence ID" value="KAJ1646969.1"/>
    <property type="molecule type" value="Genomic_DNA"/>
</dbReference>
<evidence type="ECO:0000256" key="3">
    <source>
        <dbReference type="SAM" id="MobiDB-lite"/>
    </source>
</evidence>
<feature type="compositionally biased region" description="Polar residues" evidence="3">
    <location>
        <begin position="1650"/>
        <end position="1674"/>
    </location>
</feature>
<dbReference type="PANTHER" id="PTHR14387">
    <property type="entry name" value="THADA/DEATH RECEPTOR INTERACTING PROTEIN"/>
    <property type="match status" value="1"/>
</dbReference>
<comment type="caution">
    <text evidence="7">The sequence shown here is derived from an EMBL/GenBank/DDBJ whole genome shotgun (WGS) entry which is preliminary data.</text>
</comment>
<dbReference type="InterPro" id="IPR016024">
    <property type="entry name" value="ARM-type_fold"/>
</dbReference>
<dbReference type="Pfam" id="PF25151">
    <property type="entry name" value="TPR_Trm732_C"/>
    <property type="match status" value="2"/>
</dbReference>
<evidence type="ECO:0000256" key="1">
    <source>
        <dbReference type="ARBA" id="ARBA00010409"/>
    </source>
</evidence>
<dbReference type="Pfam" id="PF25150">
    <property type="entry name" value="TPR_Trm732"/>
    <property type="match status" value="1"/>
</dbReference>
<evidence type="ECO:0000259" key="6">
    <source>
        <dbReference type="Pfam" id="PF25151"/>
    </source>
</evidence>
<dbReference type="GO" id="GO:0030488">
    <property type="term" value="P:tRNA methylation"/>
    <property type="evidence" value="ECO:0007669"/>
    <property type="project" value="TreeGrafter"/>
</dbReference>
<feature type="compositionally biased region" description="Basic and acidic residues" evidence="3">
    <location>
        <begin position="1865"/>
        <end position="1877"/>
    </location>
</feature>
<evidence type="ECO:0008006" key="9">
    <source>
        <dbReference type="Google" id="ProtNLM"/>
    </source>
</evidence>
<protein>
    <recommendedName>
        <fullName evidence="9">DUF2428 domain-containing protein</fullName>
    </recommendedName>
</protein>
<evidence type="ECO:0000313" key="8">
    <source>
        <dbReference type="Proteomes" id="UP001145021"/>
    </source>
</evidence>
<name>A0A9W7XPC2_9FUNG</name>
<feature type="compositionally biased region" description="Basic and acidic residues" evidence="3">
    <location>
        <begin position="1675"/>
        <end position="1686"/>
    </location>
</feature>
<sequence>MGLLQKDKRGSKSPKAPIPVPSFWLDRIYADSLTPTISPADTPASPGRAAITDSAEKHLVDHIHKHILQLTTDPQDPDVPVTWLDQSKQLKALELQLTRLTRLSHMSPPTLSFLRSVVIPMLIECFFLPEDAAIRRQILPLIKALSAIDPTCVDNMLQANLLAFIDAQGYYRELDTFALVNHQLSALYYSRQSVCQRAHALEILAGIPQGLPVIKRFASDVLVYCANALHVALPNLRYPKQGQGSVELVSLREDCTQAIRLVFLCLSKLTADDDDDESKSSAGILDIILASMRTPLPGYVGKTIERIYSLCWDLISCDSASLNSRQVAAMVLVSLIQGTGLPPALCAAQLAQRALGINDISSDSTAELPGYLPQEEETSESRKRCMDDAVSMVCVARAIVSLVSYKVSLATLDIVVSDKTLSVSKNLHEAVFTHIASVCGRSQLAPGVKVIVFESMATWLQETARLLDKYLLGREIGDSELCVTAFELGQRILTLQRERIMGYLWSYWDDPLDAVQARVKAIFEAFLDIGLAMDKAITDQSTGGHVSQSVQQDSLGSSEFINDVLDLVLTMDWSRKVKYALLATLCMRIDALDLLTGQPDLLASCLETLAQVNMASRASTLFSAILERSANQINNAQNEEARLLLEDRFMILWTDPVVDALCKDDETSRRMLVQHLLPELFATHPRIVNSILRALISSRQIQPLVSHDIVPKSRVLVAEQRHSADACRQHALIVVLKTARSQDILTIDQLASMDAGIVQMLNHAVYHPDWSVRADMLGLICEARKLSNSLHEIEYDLLFKLLRVSSNAPSADFRQQQQGALTALATRLVTVATHAERIVSTGKPPVPSQKIRHREKAKREAAIAQGLKEGKTEDEVLRELGVLTKEEMVQQAQVTLSRVEQAVNQWLDLAVRGCLYPGAGFSKVAMGLRWLSILSSFFTPGRAAQAPDSSMVPFYVCALAPPNFEVVMGSETIMSRVSSDNQISAVTAEEVVTVLTQVLIDDPFDANRSAAYSLLTSWPLVAADSEKAVIAARAWANGLLQRAMQLVNSTRAGESESGALIVRWVFRKFVVLQGMQLKLVVPSNSNNSNKTDNEINEADDQLCYLDPGNSADSPDLAFANSLLVLIQRCKSAAERNLLDAAQRYPLHGLLTAAQYVASEIDYSSSSVQLNIERWRKWLEDLSQTAVDVCSVVLGVLTSASPEGNIPSSYREMEDKIDAIIKSSATGSADNNDAGKDTHAAVADDDINDDDAQEEVLLSGDVELDGPVGPRQQVILSYCWRAIKEVSGLFASLVIIPPGSDQTSLQTSKKDDIKHLVEEKTVSDIGSLLRTLLTSIRHRGAFSAVYPAFTDVCGRMFRSSSAQLNHQVSTWLDQCLDIATICRVSVTRRSAGWPLCLLSTLTCDKNATQALLPRAMDRLFALANDLQTEKTDKTDETIVDDTDGTTDLPQVHAINMMRVLLEDHTLASDIVPYIERAYVLSLTGLRSRRWAIRNVCSLLYAALTRRVFGHSGGKEESRYDGITGRELFTRFPGLHPFLTNQLEDAVDCLAEVANCDEILASSVAGENLVIDPETGEAVSERHSRPASTQSTADAVTTVLRSGAKFIHPALYPCLILLARLQPSPMDVSVAVAHEQEVPADSEDQKAAAVSASVSGQDPNSTLAVSDFSNGQQDQIGSDRPRSRRLSEAAKSAGVVATLPHKESAANAVAPPMNLEQETLTRVNERNSTVHVTSASALLSMYSFTELVELCIDSPVYKTREMAARAYAPLVPSDQVDSVVVALLTSLKESADTLSANSFHGVLCQVHELLRVHWRLGGSSVSENMRQSFIQHVFPRLSALWPIIVHQFSETRQAEPDEAAFENEQEQIQKDKEEQKGHRKTDMFGFDLPDIIRHKYLTIVNEYVSRGEEWVLQGISDTKFIKKTRLLFSRFRVSMLYGSLHPLLSNDSFLLLMHLGDTQTPSSYGTVLELVKLYLACVDDRTKAVVQTDGSVQLMIEGELIDEHGALAPPGGNEVLYNPGPVIRNILHCNKFYESKLLVLEWLTEHLRCERMEIFGRISIDILLPYLIVDSKSIAGDLDTFTPSTDPFVRAAAIRLLALLCTKMEIDPSTFPVPDLLVYWDDIVLQISGPRHCPLSVSIALVELQAALLHMLRQSASSAHAHSSSSTSISAMTVAQRSLAWAQQLYQWTDPERAAPYRHAVSRALVTYSTIKRYNEAGPQSQGNSSGDNIKQTVSLEDDSACEEILRLCYWRLLQDDDEDIREFMARNISRRLGYQLACDQACERLVYDFVPSTSDPFPATYARNRMDYLLSVAPSCTVQEAVDSVINPNRMLFDHENPNIYIDEPRNMQLAYYSLVRLSCIFEDSAESQALLVAGAIKCVEALDVARKMLVEARKNSSSSGGGGGGGVLSVTSISSLFSLLQSWILGARLALVAGSRTGNGRSAEVLERVEAVADAWLQCDEVQPMHPWIRRALRALIALKSHVETDGKVSQLAATKDLFLLTYL</sequence>
<dbReference type="Pfam" id="PF10350">
    <property type="entry name" value="DUF2428"/>
    <property type="match status" value="1"/>
</dbReference>
<keyword evidence="8" id="KW-1185">Reference proteome</keyword>
<feature type="domain" description="tRNA (32-2'-O)-methyltransferase regulator THADA-like TPR repeats region" evidence="5">
    <location>
        <begin position="650"/>
        <end position="935"/>
    </location>
</feature>
<dbReference type="InterPro" id="IPR056842">
    <property type="entry name" value="THADA-like_TPR_C"/>
</dbReference>
<organism evidence="7 8">
    <name type="scientific">Coemansia asiatica</name>
    <dbReference type="NCBI Taxonomy" id="1052880"/>
    <lineage>
        <taxon>Eukaryota</taxon>
        <taxon>Fungi</taxon>
        <taxon>Fungi incertae sedis</taxon>
        <taxon>Zoopagomycota</taxon>
        <taxon>Kickxellomycotina</taxon>
        <taxon>Kickxellomycetes</taxon>
        <taxon>Kickxellales</taxon>
        <taxon>Kickxellaceae</taxon>
        <taxon>Coemansia</taxon>
    </lineage>
</organism>
<accession>A0A9W7XPC2</accession>
<comment type="similarity">
    <text evidence="1">Belongs to the THADA family.</text>
</comment>
<evidence type="ECO:0000259" key="5">
    <source>
        <dbReference type="Pfam" id="PF25150"/>
    </source>
</evidence>
<evidence type="ECO:0000256" key="2">
    <source>
        <dbReference type="ARBA" id="ARBA00022694"/>
    </source>
</evidence>
<proteinExistence type="inferred from homology"/>
<reference evidence="7" key="1">
    <citation type="submission" date="2022-07" db="EMBL/GenBank/DDBJ databases">
        <title>Phylogenomic reconstructions and comparative analyses of Kickxellomycotina fungi.</title>
        <authorList>
            <person name="Reynolds N.K."/>
            <person name="Stajich J.E."/>
            <person name="Barry K."/>
            <person name="Grigoriev I.V."/>
            <person name="Crous P."/>
            <person name="Smith M.E."/>
        </authorList>
    </citation>
    <scope>NUCLEOTIDE SEQUENCE</scope>
    <source>
        <strain evidence="7">NBRC 105413</strain>
    </source>
</reference>
<dbReference type="InterPro" id="IPR051954">
    <property type="entry name" value="tRNA_methyltransferase_THADA"/>
</dbReference>
<evidence type="ECO:0000313" key="7">
    <source>
        <dbReference type="EMBL" id="KAJ1646969.1"/>
    </source>
</evidence>
<feature type="domain" description="DUF2428" evidence="4">
    <location>
        <begin position="1178"/>
        <end position="1490"/>
    </location>
</feature>
<dbReference type="InterPro" id="IPR056843">
    <property type="entry name" value="THADA-like_TPR"/>
</dbReference>
<feature type="domain" description="tRNA (32-2'-O)-methyltransferase regulator THADA-like C-terminal TPR repeats region" evidence="6">
    <location>
        <begin position="1492"/>
        <end position="1550"/>
    </location>
</feature>
<keyword evidence="2" id="KW-0819">tRNA processing</keyword>
<feature type="compositionally biased region" description="Acidic residues" evidence="3">
    <location>
        <begin position="1854"/>
        <end position="1863"/>
    </location>
</feature>
<dbReference type="PANTHER" id="PTHR14387:SF0">
    <property type="entry name" value="DUF2428 DOMAIN-CONTAINING PROTEIN"/>
    <property type="match status" value="1"/>
</dbReference>
<gene>
    <name evidence="7" type="ORF">LPJ64_001590</name>
</gene>
<evidence type="ECO:0000259" key="4">
    <source>
        <dbReference type="Pfam" id="PF10350"/>
    </source>
</evidence>
<feature type="region of interest" description="Disordered" evidence="3">
    <location>
        <begin position="1635"/>
        <end position="1690"/>
    </location>
</feature>
<feature type="domain" description="tRNA (32-2'-O)-methyltransferase regulator THADA-like C-terminal TPR repeats region" evidence="6">
    <location>
        <begin position="1730"/>
        <end position="1807"/>
    </location>
</feature>
<dbReference type="Proteomes" id="UP001145021">
    <property type="component" value="Unassembled WGS sequence"/>
</dbReference>
<dbReference type="GO" id="GO:0005829">
    <property type="term" value="C:cytosol"/>
    <property type="evidence" value="ECO:0007669"/>
    <property type="project" value="TreeGrafter"/>
</dbReference>
<feature type="region of interest" description="Disordered" evidence="3">
    <location>
        <begin position="1853"/>
        <end position="1877"/>
    </location>
</feature>